<dbReference type="PANTHER" id="PTHR39168">
    <property type="entry name" value="TRANSCRIPTIONAL REGULATOR-RELATED"/>
    <property type="match status" value="1"/>
</dbReference>
<feature type="domain" description="HTH arsR-type" evidence="1">
    <location>
        <begin position="2"/>
        <end position="97"/>
    </location>
</feature>
<dbReference type="PRINTS" id="PR00778">
    <property type="entry name" value="HTHARSR"/>
</dbReference>
<dbReference type="InterPro" id="IPR011991">
    <property type="entry name" value="ArsR-like_HTH"/>
</dbReference>
<organism evidence="2 3">
    <name type="scientific">Aurantimonas aggregata</name>
    <dbReference type="NCBI Taxonomy" id="2047720"/>
    <lineage>
        <taxon>Bacteria</taxon>
        <taxon>Pseudomonadati</taxon>
        <taxon>Pseudomonadota</taxon>
        <taxon>Alphaproteobacteria</taxon>
        <taxon>Hyphomicrobiales</taxon>
        <taxon>Aurantimonadaceae</taxon>
        <taxon>Aurantimonas</taxon>
    </lineage>
</organism>
<dbReference type="InterPro" id="IPR052543">
    <property type="entry name" value="HTH_Metal-responsive_Reg"/>
</dbReference>
<accession>A0A6L9MN64</accession>
<protein>
    <submittedName>
        <fullName evidence="2">Metalloregulator ArsR/SmtB family transcription factor</fullName>
    </submittedName>
</protein>
<dbReference type="SUPFAM" id="SSF46785">
    <property type="entry name" value="Winged helix' DNA-binding domain"/>
    <property type="match status" value="1"/>
</dbReference>
<dbReference type="InterPro" id="IPR001845">
    <property type="entry name" value="HTH_ArsR_DNA-bd_dom"/>
</dbReference>
<reference evidence="2 3" key="1">
    <citation type="submission" date="2020-01" db="EMBL/GenBank/DDBJ databases">
        <title>Genomes of bacteria type strains.</title>
        <authorList>
            <person name="Chen J."/>
            <person name="Zhu S."/>
            <person name="Chen J."/>
        </authorList>
    </citation>
    <scope>NUCLEOTIDE SEQUENCE [LARGE SCALE GENOMIC DNA]</scope>
    <source>
        <strain evidence="2 3">KCTC 52919</strain>
    </source>
</reference>
<dbReference type="GO" id="GO:0097063">
    <property type="term" value="F:cadmium ion sensor activity"/>
    <property type="evidence" value="ECO:0007669"/>
    <property type="project" value="TreeGrafter"/>
</dbReference>
<dbReference type="AlphaFoldDB" id="A0A6L9MN64"/>
<dbReference type="RefSeq" id="WP_163045794.1">
    <property type="nucleotide sequence ID" value="NZ_JAAAMJ010000023.1"/>
</dbReference>
<evidence type="ECO:0000313" key="2">
    <source>
        <dbReference type="EMBL" id="NDV88940.1"/>
    </source>
</evidence>
<dbReference type="Pfam" id="PF12840">
    <property type="entry name" value="HTH_20"/>
    <property type="match status" value="1"/>
</dbReference>
<dbReference type="GO" id="GO:0032791">
    <property type="term" value="F:lead ion binding"/>
    <property type="evidence" value="ECO:0007669"/>
    <property type="project" value="TreeGrafter"/>
</dbReference>
<dbReference type="InterPro" id="IPR036388">
    <property type="entry name" value="WH-like_DNA-bd_sf"/>
</dbReference>
<dbReference type="PROSITE" id="PS50987">
    <property type="entry name" value="HTH_ARSR_2"/>
    <property type="match status" value="1"/>
</dbReference>
<evidence type="ECO:0000313" key="3">
    <source>
        <dbReference type="Proteomes" id="UP000476332"/>
    </source>
</evidence>
<keyword evidence="3" id="KW-1185">Reference proteome</keyword>
<dbReference type="EMBL" id="JAAAMJ010000023">
    <property type="protein sequence ID" value="NDV88940.1"/>
    <property type="molecule type" value="Genomic_DNA"/>
</dbReference>
<dbReference type="NCBIfam" id="NF033788">
    <property type="entry name" value="HTH_metalloreg"/>
    <property type="match status" value="1"/>
</dbReference>
<dbReference type="GO" id="GO:0046686">
    <property type="term" value="P:response to cadmium ion"/>
    <property type="evidence" value="ECO:0007669"/>
    <property type="project" value="TreeGrafter"/>
</dbReference>
<dbReference type="PANTHER" id="PTHR39168:SF1">
    <property type="entry name" value="TRANSCRIPTIONAL REGULATORY PROTEIN"/>
    <property type="match status" value="1"/>
</dbReference>
<proteinExistence type="predicted"/>
<gene>
    <name evidence="2" type="ORF">GTW51_19840</name>
</gene>
<dbReference type="GO" id="GO:0010288">
    <property type="term" value="P:response to lead ion"/>
    <property type="evidence" value="ECO:0007669"/>
    <property type="project" value="TreeGrafter"/>
</dbReference>
<dbReference type="GO" id="GO:0003700">
    <property type="term" value="F:DNA-binding transcription factor activity"/>
    <property type="evidence" value="ECO:0007669"/>
    <property type="project" value="InterPro"/>
</dbReference>
<dbReference type="CDD" id="cd00090">
    <property type="entry name" value="HTH_ARSR"/>
    <property type="match status" value="1"/>
</dbReference>
<dbReference type="InterPro" id="IPR036390">
    <property type="entry name" value="WH_DNA-bd_sf"/>
</dbReference>
<sequence length="269" mass="28004">MIDPPTGSGIAANAFLMGDPARANMLSALMGGEALTAGELAAYAGVTPQTASGHLSRLRDGGLVAVERQGRHRYFRLASPQIAEALEGLMALSSGATSSRVRGPRDAAMRLARSCYDHLAGRLGVAIADALQGQGLIQIEDGVGIVSDDGRSFLSDFGIDVGALHASKRPLCRTCLDWSERRAHLAGKLGAALLDRSLALGWLVRVPASRTLRISQAGERGFVGTFRCEPVWVASMPVSPGSPTGLKAAPGNDFCDPVDAERTAAAASE</sequence>
<dbReference type="Proteomes" id="UP000476332">
    <property type="component" value="Unassembled WGS sequence"/>
</dbReference>
<evidence type="ECO:0000259" key="1">
    <source>
        <dbReference type="PROSITE" id="PS50987"/>
    </source>
</evidence>
<name>A0A6L9MN64_9HYPH</name>
<dbReference type="Gene3D" id="1.10.10.10">
    <property type="entry name" value="Winged helix-like DNA-binding domain superfamily/Winged helix DNA-binding domain"/>
    <property type="match status" value="1"/>
</dbReference>
<dbReference type="GO" id="GO:0003677">
    <property type="term" value="F:DNA binding"/>
    <property type="evidence" value="ECO:0007669"/>
    <property type="project" value="TreeGrafter"/>
</dbReference>
<comment type="caution">
    <text evidence="2">The sequence shown here is derived from an EMBL/GenBank/DDBJ whole genome shotgun (WGS) entry which is preliminary data.</text>
</comment>
<dbReference type="SMART" id="SM00418">
    <property type="entry name" value="HTH_ARSR"/>
    <property type="match status" value="1"/>
</dbReference>